<protein>
    <recommendedName>
        <fullName evidence="3">Ribosomal protein S14</fullName>
    </recommendedName>
</protein>
<dbReference type="Proteomes" id="UP001430953">
    <property type="component" value="Unassembled WGS sequence"/>
</dbReference>
<dbReference type="AlphaFoldDB" id="A0AAW2GQM8"/>
<accession>A0AAW2GQM8</accession>
<organism evidence="1 2">
    <name type="scientific">Cardiocondyla obscurior</name>
    <dbReference type="NCBI Taxonomy" id="286306"/>
    <lineage>
        <taxon>Eukaryota</taxon>
        <taxon>Metazoa</taxon>
        <taxon>Ecdysozoa</taxon>
        <taxon>Arthropoda</taxon>
        <taxon>Hexapoda</taxon>
        <taxon>Insecta</taxon>
        <taxon>Pterygota</taxon>
        <taxon>Neoptera</taxon>
        <taxon>Endopterygota</taxon>
        <taxon>Hymenoptera</taxon>
        <taxon>Apocrita</taxon>
        <taxon>Aculeata</taxon>
        <taxon>Formicoidea</taxon>
        <taxon>Formicidae</taxon>
        <taxon>Myrmicinae</taxon>
        <taxon>Cardiocondyla</taxon>
    </lineage>
</organism>
<dbReference type="EMBL" id="JADYXP020000002">
    <property type="protein sequence ID" value="KAL0129566.1"/>
    <property type="molecule type" value="Genomic_DNA"/>
</dbReference>
<evidence type="ECO:0008006" key="3">
    <source>
        <dbReference type="Google" id="ProtNLM"/>
    </source>
</evidence>
<name>A0AAW2GQM8_9HYME</name>
<comment type="caution">
    <text evidence="1">The sequence shown here is derived from an EMBL/GenBank/DDBJ whole genome shotgun (WGS) entry which is preliminary data.</text>
</comment>
<gene>
    <name evidence="1" type="ORF">PUN28_001673</name>
</gene>
<sequence length="137" mass="16429">MRNVQGNRLRVSARIDRFSFSLYHRTDYYRRLHSQAENRKLFREENEEAALSLLWRILGPSTPKPRGFFSCYYFPACGLISRRRFLHAKYRRRQSLCRTAMPKKQHRAITFVYSIFINAECRTATRGRTSNNFLSRL</sequence>
<evidence type="ECO:0000313" key="2">
    <source>
        <dbReference type="Proteomes" id="UP001430953"/>
    </source>
</evidence>
<reference evidence="1 2" key="1">
    <citation type="submission" date="2023-03" db="EMBL/GenBank/DDBJ databases">
        <title>High recombination rates correlate with genetic variation in Cardiocondyla obscurior ants.</title>
        <authorList>
            <person name="Errbii M."/>
        </authorList>
    </citation>
    <scope>NUCLEOTIDE SEQUENCE [LARGE SCALE GENOMIC DNA]</scope>
    <source>
        <strain evidence="1">Alpha-2009</strain>
        <tissue evidence="1">Whole body</tissue>
    </source>
</reference>
<evidence type="ECO:0000313" key="1">
    <source>
        <dbReference type="EMBL" id="KAL0129566.1"/>
    </source>
</evidence>
<keyword evidence="2" id="KW-1185">Reference proteome</keyword>
<proteinExistence type="predicted"/>